<dbReference type="RefSeq" id="WP_208046987.1">
    <property type="nucleotide sequence ID" value="NZ_JAGDYL010000039.1"/>
</dbReference>
<dbReference type="SUPFAM" id="SSF55729">
    <property type="entry name" value="Acyl-CoA N-acyltransferases (Nat)"/>
    <property type="match status" value="1"/>
</dbReference>
<keyword evidence="1" id="KW-0808">Transferase</keyword>
<dbReference type="Proteomes" id="UP000664398">
    <property type="component" value="Unassembled WGS sequence"/>
</dbReference>
<dbReference type="EMBL" id="JAGDYL010000039">
    <property type="protein sequence ID" value="MBO1806534.1"/>
    <property type="molecule type" value="Genomic_DNA"/>
</dbReference>
<dbReference type="PANTHER" id="PTHR43792">
    <property type="entry name" value="GNAT FAMILY, PUTATIVE (AFU_ORTHOLOGUE AFUA_3G00765)-RELATED-RELATED"/>
    <property type="match status" value="1"/>
</dbReference>
<proteinExistence type="inferred from homology"/>
<reference evidence="5" key="1">
    <citation type="submission" date="2021-03" db="EMBL/GenBank/DDBJ databases">
        <title>Leucobacter chromiisoli sp. nov., isolated from chromium-containing soil of chemical plant.</title>
        <authorList>
            <person name="Xu Z."/>
        </authorList>
    </citation>
    <scope>NUCLEOTIDE SEQUENCE</scope>
    <source>
        <strain evidence="5">A2</strain>
    </source>
</reference>
<dbReference type="Gene3D" id="3.40.630.30">
    <property type="match status" value="1"/>
</dbReference>
<evidence type="ECO:0000259" key="4">
    <source>
        <dbReference type="PROSITE" id="PS51186"/>
    </source>
</evidence>
<accession>A0A939LXA6</accession>
<comment type="caution">
    <text evidence="5">The sequence shown here is derived from an EMBL/GenBank/DDBJ whole genome shotgun (WGS) entry which is preliminary data.</text>
</comment>
<organism evidence="5 6">
    <name type="scientific">Leucobacter ruminantium</name>
    <dbReference type="NCBI Taxonomy" id="1289170"/>
    <lineage>
        <taxon>Bacteria</taxon>
        <taxon>Bacillati</taxon>
        <taxon>Actinomycetota</taxon>
        <taxon>Actinomycetes</taxon>
        <taxon>Micrococcales</taxon>
        <taxon>Microbacteriaceae</taxon>
        <taxon>Leucobacter</taxon>
    </lineage>
</organism>
<comment type="similarity">
    <text evidence="3">Belongs to the acetyltransferase family. RimJ subfamily.</text>
</comment>
<evidence type="ECO:0000313" key="6">
    <source>
        <dbReference type="Proteomes" id="UP000664398"/>
    </source>
</evidence>
<dbReference type="InterPro" id="IPR000182">
    <property type="entry name" value="GNAT_dom"/>
</dbReference>
<evidence type="ECO:0000256" key="3">
    <source>
        <dbReference type="ARBA" id="ARBA00038502"/>
    </source>
</evidence>
<dbReference type="PANTHER" id="PTHR43792:SF8">
    <property type="entry name" value="[RIBOSOMAL PROTEIN US5]-ALANINE N-ACETYLTRANSFERASE"/>
    <property type="match status" value="1"/>
</dbReference>
<dbReference type="GO" id="GO:0005737">
    <property type="term" value="C:cytoplasm"/>
    <property type="evidence" value="ECO:0007669"/>
    <property type="project" value="TreeGrafter"/>
</dbReference>
<dbReference type="GO" id="GO:0008999">
    <property type="term" value="F:protein-N-terminal-alanine acetyltransferase activity"/>
    <property type="evidence" value="ECO:0007669"/>
    <property type="project" value="TreeGrafter"/>
</dbReference>
<evidence type="ECO:0000313" key="5">
    <source>
        <dbReference type="EMBL" id="MBO1806534.1"/>
    </source>
</evidence>
<protein>
    <submittedName>
        <fullName evidence="5">GNAT family N-acetyltransferase</fullName>
    </submittedName>
</protein>
<evidence type="ECO:0000256" key="1">
    <source>
        <dbReference type="ARBA" id="ARBA00022679"/>
    </source>
</evidence>
<dbReference type="InterPro" id="IPR051531">
    <property type="entry name" value="N-acetyltransferase"/>
</dbReference>
<keyword evidence="2" id="KW-0012">Acyltransferase</keyword>
<dbReference type="AlphaFoldDB" id="A0A939LXA6"/>
<evidence type="ECO:0000256" key="2">
    <source>
        <dbReference type="ARBA" id="ARBA00023315"/>
    </source>
</evidence>
<name>A0A939LXA6_9MICO</name>
<dbReference type="Pfam" id="PF13302">
    <property type="entry name" value="Acetyltransf_3"/>
    <property type="match status" value="1"/>
</dbReference>
<gene>
    <name evidence="5" type="ORF">J4H91_14610</name>
</gene>
<feature type="domain" description="N-acetyltransferase" evidence="4">
    <location>
        <begin position="18"/>
        <end position="189"/>
    </location>
</feature>
<keyword evidence="6" id="KW-1185">Reference proteome</keyword>
<dbReference type="InterPro" id="IPR016181">
    <property type="entry name" value="Acyl_CoA_acyltransferase"/>
</dbReference>
<dbReference type="PROSITE" id="PS51186">
    <property type="entry name" value="GNAT"/>
    <property type="match status" value="1"/>
</dbReference>
<sequence length="204" mass="22304">MPLGRPIEPLAPLSAGRVGVRLIRVSDAAPLERLLRENRSWLSPWEATHPSGSTVVPGSVSMRPTIRLLRRQLKAGTGVPCVMTYDGSVVGQLSISEVSGGALRSAQIGYWVSQHVAGRGITTTAVALAVDYLFQVLGLHRVEICIRPENTASLRVVEKLGMRYEGRRLAYIHIDDHWCDHDSYALTREDVPDGLLARLTGTDS</sequence>